<dbReference type="EMBL" id="CAJHUC010001464">
    <property type="protein sequence ID" value="CAD7701227.1"/>
    <property type="molecule type" value="Genomic_DNA"/>
</dbReference>
<dbReference type="AlphaFoldDB" id="A0A8S1J1G8"/>
<dbReference type="Proteomes" id="UP000708148">
    <property type="component" value="Unassembled WGS sequence"/>
</dbReference>
<protein>
    <submittedName>
        <fullName evidence="1">Uncharacterized protein</fullName>
    </submittedName>
</protein>
<accession>A0A8S1J1G8</accession>
<reference evidence="1" key="1">
    <citation type="submission" date="2020-12" db="EMBL/GenBank/DDBJ databases">
        <authorList>
            <person name="Iha C."/>
        </authorList>
    </citation>
    <scope>NUCLEOTIDE SEQUENCE</scope>
</reference>
<proteinExistence type="predicted"/>
<comment type="caution">
    <text evidence="1">The sequence shown here is derived from an EMBL/GenBank/DDBJ whole genome shotgun (WGS) entry which is preliminary data.</text>
</comment>
<organism evidence="1 2">
    <name type="scientific">Ostreobium quekettii</name>
    <dbReference type="NCBI Taxonomy" id="121088"/>
    <lineage>
        <taxon>Eukaryota</taxon>
        <taxon>Viridiplantae</taxon>
        <taxon>Chlorophyta</taxon>
        <taxon>core chlorophytes</taxon>
        <taxon>Ulvophyceae</taxon>
        <taxon>TCBD clade</taxon>
        <taxon>Bryopsidales</taxon>
        <taxon>Ostreobineae</taxon>
        <taxon>Ostreobiaceae</taxon>
        <taxon>Ostreobium</taxon>
    </lineage>
</organism>
<sequence>MGRWAPQRERPRRKLLKRSNEALRAFSFVVHTFVREHIGARTNLCSGCVATAFQGGGKDVGTCRPSIHAMQCSGHLLVLKGDMLVLAQVAFCLLLRRWRCDCSHAT</sequence>
<keyword evidence="2" id="KW-1185">Reference proteome</keyword>
<gene>
    <name evidence="1" type="ORF">OSTQU699_LOCUS6586</name>
</gene>
<evidence type="ECO:0000313" key="2">
    <source>
        <dbReference type="Proteomes" id="UP000708148"/>
    </source>
</evidence>
<evidence type="ECO:0000313" key="1">
    <source>
        <dbReference type="EMBL" id="CAD7701227.1"/>
    </source>
</evidence>
<name>A0A8S1J1G8_9CHLO</name>